<accession>A0A392VP76</accession>
<evidence type="ECO:0000313" key="2">
    <source>
        <dbReference type="Proteomes" id="UP000265520"/>
    </source>
</evidence>
<evidence type="ECO:0000313" key="1">
    <source>
        <dbReference type="EMBL" id="MCI90184.1"/>
    </source>
</evidence>
<keyword evidence="2" id="KW-1185">Reference proteome</keyword>
<sequence length="34" mass="3689">QSRSKAKAQLIFLQLVNGECPDSRNMIAGGPMDL</sequence>
<dbReference type="Proteomes" id="UP000265520">
    <property type="component" value="Unassembled WGS sequence"/>
</dbReference>
<protein>
    <submittedName>
        <fullName evidence="1">Uncharacterized protein</fullName>
    </submittedName>
</protein>
<proteinExistence type="predicted"/>
<dbReference type="AlphaFoldDB" id="A0A392VP76"/>
<name>A0A392VP76_9FABA</name>
<feature type="non-terminal residue" evidence="1">
    <location>
        <position position="1"/>
    </location>
</feature>
<reference evidence="1 2" key="1">
    <citation type="journal article" date="2018" name="Front. Plant Sci.">
        <title>Red Clover (Trifolium pratense) and Zigzag Clover (T. medium) - A Picture of Genomic Similarities and Differences.</title>
        <authorList>
            <person name="Dluhosova J."/>
            <person name="Istvanek J."/>
            <person name="Nedelnik J."/>
            <person name="Repkova J."/>
        </authorList>
    </citation>
    <scope>NUCLEOTIDE SEQUENCE [LARGE SCALE GENOMIC DNA]</scope>
    <source>
        <strain evidence="2">cv. 10/8</strain>
        <tissue evidence="1">Leaf</tissue>
    </source>
</reference>
<organism evidence="1 2">
    <name type="scientific">Trifolium medium</name>
    <dbReference type="NCBI Taxonomy" id="97028"/>
    <lineage>
        <taxon>Eukaryota</taxon>
        <taxon>Viridiplantae</taxon>
        <taxon>Streptophyta</taxon>
        <taxon>Embryophyta</taxon>
        <taxon>Tracheophyta</taxon>
        <taxon>Spermatophyta</taxon>
        <taxon>Magnoliopsida</taxon>
        <taxon>eudicotyledons</taxon>
        <taxon>Gunneridae</taxon>
        <taxon>Pentapetalae</taxon>
        <taxon>rosids</taxon>
        <taxon>fabids</taxon>
        <taxon>Fabales</taxon>
        <taxon>Fabaceae</taxon>
        <taxon>Papilionoideae</taxon>
        <taxon>50 kb inversion clade</taxon>
        <taxon>NPAAA clade</taxon>
        <taxon>Hologalegina</taxon>
        <taxon>IRL clade</taxon>
        <taxon>Trifolieae</taxon>
        <taxon>Trifolium</taxon>
    </lineage>
</organism>
<comment type="caution">
    <text evidence="1">The sequence shown here is derived from an EMBL/GenBank/DDBJ whole genome shotgun (WGS) entry which is preliminary data.</text>
</comment>
<dbReference type="EMBL" id="LXQA011237358">
    <property type="protein sequence ID" value="MCI90184.1"/>
    <property type="molecule type" value="Genomic_DNA"/>
</dbReference>